<evidence type="ECO:0000256" key="1">
    <source>
        <dbReference type="SAM" id="Phobius"/>
    </source>
</evidence>
<name>A0A8J3QI23_9ACTN</name>
<organism evidence="3 4">
    <name type="scientific">Rhizocola hellebori</name>
    <dbReference type="NCBI Taxonomy" id="1392758"/>
    <lineage>
        <taxon>Bacteria</taxon>
        <taxon>Bacillati</taxon>
        <taxon>Actinomycetota</taxon>
        <taxon>Actinomycetes</taxon>
        <taxon>Micromonosporales</taxon>
        <taxon>Micromonosporaceae</taxon>
        <taxon>Rhizocola</taxon>
    </lineage>
</organism>
<proteinExistence type="predicted"/>
<dbReference type="Gene3D" id="3.60.40.10">
    <property type="entry name" value="PPM-type phosphatase domain"/>
    <property type="match status" value="1"/>
</dbReference>
<comment type="caution">
    <text evidence="3">The sequence shown here is derived from an EMBL/GenBank/DDBJ whole genome shotgun (WGS) entry which is preliminary data.</text>
</comment>
<dbReference type="AlphaFoldDB" id="A0A8J3QI23"/>
<accession>A0A8J3QI23</accession>
<evidence type="ECO:0000259" key="2">
    <source>
        <dbReference type="Pfam" id="PF13672"/>
    </source>
</evidence>
<feature type="transmembrane region" description="Helical" evidence="1">
    <location>
        <begin position="6"/>
        <end position="28"/>
    </location>
</feature>
<keyword evidence="1" id="KW-0812">Transmembrane</keyword>
<evidence type="ECO:0000313" key="3">
    <source>
        <dbReference type="EMBL" id="GIH10099.1"/>
    </source>
</evidence>
<dbReference type="InterPro" id="IPR001932">
    <property type="entry name" value="PPM-type_phosphatase-like_dom"/>
</dbReference>
<gene>
    <name evidence="3" type="ORF">Rhe02_81660</name>
</gene>
<keyword evidence="1" id="KW-0472">Membrane</keyword>
<dbReference type="Proteomes" id="UP000612899">
    <property type="component" value="Unassembled WGS sequence"/>
</dbReference>
<keyword evidence="4" id="KW-1185">Reference proteome</keyword>
<dbReference type="InterPro" id="IPR036457">
    <property type="entry name" value="PPM-type-like_dom_sf"/>
</dbReference>
<keyword evidence="1" id="KW-1133">Transmembrane helix</keyword>
<dbReference type="SUPFAM" id="SSF81606">
    <property type="entry name" value="PP2C-like"/>
    <property type="match status" value="1"/>
</dbReference>
<dbReference type="RefSeq" id="WP_203913818.1">
    <property type="nucleotide sequence ID" value="NZ_BONY01000084.1"/>
</dbReference>
<feature type="domain" description="PPM-type phosphatase" evidence="2">
    <location>
        <begin position="84"/>
        <end position="275"/>
    </location>
</feature>
<dbReference type="EMBL" id="BONY01000084">
    <property type="protein sequence ID" value="GIH10099.1"/>
    <property type="molecule type" value="Genomic_DNA"/>
</dbReference>
<protein>
    <recommendedName>
        <fullName evidence="2">PPM-type phosphatase domain-containing protein</fullName>
    </recommendedName>
</protein>
<reference evidence="3" key="1">
    <citation type="submission" date="2021-01" db="EMBL/GenBank/DDBJ databases">
        <title>Whole genome shotgun sequence of Rhizocola hellebori NBRC 109834.</title>
        <authorList>
            <person name="Komaki H."/>
            <person name="Tamura T."/>
        </authorList>
    </citation>
    <scope>NUCLEOTIDE SEQUENCE</scope>
    <source>
        <strain evidence="3">NBRC 109834</strain>
    </source>
</reference>
<evidence type="ECO:0000313" key="4">
    <source>
        <dbReference type="Proteomes" id="UP000612899"/>
    </source>
</evidence>
<dbReference type="Pfam" id="PF13672">
    <property type="entry name" value="PP2C_2"/>
    <property type="match status" value="1"/>
</dbReference>
<sequence>MGFVLPTVRFAGLALVVVLLIWAATFIVGRSRRSKRRPARAEPMPRWALPHEPALPAIAADLAQIGDLAVRAASIVGPANRSHQPGMPRQDAYRLAQDSASEHLIIAVADGALPGGRPGLGANLATTTVVNDLRRQLDLGIGLERLTAADVFGRVAQSMVDGAQLRGISMGSLYTTLVAMVIPTAPTRGGERTAWLAYLGHSSAWVNLGSRWQNLTADVTADTSATLPFQPELAAAALVDLPPKSVVAITTDGLAAAFSKLPQGQSRFAHRWRHPRSIGSFLLDVDFPADTAGTGALTDDRTAVIVWCGAA</sequence>